<keyword evidence="3" id="KW-1185">Reference proteome</keyword>
<dbReference type="Proteomes" id="UP000192468">
    <property type="component" value="Unassembled WGS sequence"/>
</dbReference>
<dbReference type="Gene3D" id="3.90.640.20">
    <property type="entry name" value="Heat-shock cognate protein, ATPase"/>
    <property type="match status" value="1"/>
</dbReference>
<feature type="domain" description="DUF3298" evidence="1">
    <location>
        <begin position="138"/>
        <end position="209"/>
    </location>
</feature>
<name>A0A1W1XC47_9CLOT</name>
<dbReference type="InterPro" id="IPR037126">
    <property type="entry name" value="PdaC/RsiV-like_sf"/>
</dbReference>
<gene>
    <name evidence="2" type="ORF">SAMN02745134_01330</name>
</gene>
<proteinExistence type="predicted"/>
<dbReference type="OrthoDB" id="5637at2"/>
<sequence>MVYICPYFSRKMDDIEYRNSNKYYVNESIILKEQKLSPQKFNIKYPYISNLDNDIIKSKINESIVNEVSDLFKSQVLIPEQVDFNEIFGTYEIGVNKNNILSVLFSLYTYVNRAAHGITQYSSITINTKTGEVYKFDELFNSKVYYTEFLNRIANQYIKENNIHLINPYGGVRPNQEYYLTEDNLIIYYQVYEYTPYYYGLFKIEIPYNEIKNLLSPTSPINKLL</sequence>
<dbReference type="STRING" id="1121291.SAMN02745134_01330"/>
<evidence type="ECO:0000313" key="2">
    <source>
        <dbReference type="EMBL" id="SMC21526.1"/>
    </source>
</evidence>
<evidence type="ECO:0000259" key="1">
    <source>
        <dbReference type="Pfam" id="PF11738"/>
    </source>
</evidence>
<dbReference type="Gene3D" id="3.30.565.40">
    <property type="entry name" value="Fervidobacterium nodosum Rt17-B1 like"/>
    <property type="match status" value="1"/>
</dbReference>
<organism evidence="2 3">
    <name type="scientific">Clostridium acidisoli DSM 12555</name>
    <dbReference type="NCBI Taxonomy" id="1121291"/>
    <lineage>
        <taxon>Bacteria</taxon>
        <taxon>Bacillati</taxon>
        <taxon>Bacillota</taxon>
        <taxon>Clostridia</taxon>
        <taxon>Eubacteriales</taxon>
        <taxon>Clostridiaceae</taxon>
        <taxon>Clostridium</taxon>
    </lineage>
</organism>
<dbReference type="RefSeq" id="WP_084114826.1">
    <property type="nucleotide sequence ID" value="NZ_FWXH01000003.1"/>
</dbReference>
<protein>
    <recommendedName>
        <fullName evidence="1">DUF3298 domain-containing protein</fullName>
    </recommendedName>
</protein>
<reference evidence="2 3" key="1">
    <citation type="submission" date="2017-04" db="EMBL/GenBank/DDBJ databases">
        <authorList>
            <person name="Afonso C.L."/>
            <person name="Miller P.J."/>
            <person name="Scott M.A."/>
            <person name="Spackman E."/>
            <person name="Goraichik I."/>
            <person name="Dimitrov K.M."/>
            <person name="Suarez D.L."/>
            <person name="Swayne D.E."/>
        </authorList>
    </citation>
    <scope>NUCLEOTIDE SEQUENCE [LARGE SCALE GENOMIC DNA]</scope>
    <source>
        <strain evidence="2 3">DSM 12555</strain>
    </source>
</reference>
<dbReference type="EMBL" id="FWXH01000003">
    <property type="protein sequence ID" value="SMC21526.1"/>
    <property type="molecule type" value="Genomic_DNA"/>
</dbReference>
<evidence type="ECO:0000313" key="3">
    <source>
        <dbReference type="Proteomes" id="UP000192468"/>
    </source>
</evidence>
<dbReference type="InterPro" id="IPR021729">
    <property type="entry name" value="DUF3298"/>
</dbReference>
<dbReference type="Pfam" id="PF11738">
    <property type="entry name" value="DUF3298"/>
    <property type="match status" value="1"/>
</dbReference>
<accession>A0A1W1XC47</accession>
<dbReference type="AlphaFoldDB" id="A0A1W1XC47"/>